<organism evidence="2">
    <name type="scientific">Salmonella phage SalP219</name>
    <dbReference type="NCBI Taxonomy" id="3158864"/>
    <lineage>
        <taxon>Viruses</taxon>
        <taxon>Duplodnaviria</taxon>
        <taxon>Heunggongvirae</taxon>
        <taxon>Uroviricota</taxon>
        <taxon>Caudoviricetes</taxon>
        <taxon>Vequintavirinae</taxon>
        <taxon>Seunavirus</taxon>
    </lineage>
</organism>
<sequence>MIYTIYAIYTILGIGLLTRQWLSGKGFKTKADSFSTFVCIAVVEGIMLATSIIPPSHGVFAAVLFGFWLFRHLFSARAILQEKLVPNKRLGIGVIVNIIFLVLVSVSYFGG</sequence>
<name>A0AAU7PHX9_9CAUD</name>
<accession>A0AAU7PHX9</accession>
<feature type="transmembrane region" description="Helical" evidence="1">
    <location>
        <begin position="34"/>
        <end position="53"/>
    </location>
</feature>
<dbReference type="EMBL" id="PP595732">
    <property type="protein sequence ID" value="XBS49775.1"/>
    <property type="molecule type" value="Genomic_DNA"/>
</dbReference>
<keyword evidence="1" id="KW-1133">Transmembrane helix</keyword>
<reference evidence="2" key="1">
    <citation type="submission" date="2024-04" db="EMBL/GenBank/DDBJ databases">
        <authorList>
            <person name="Jaglan A.B."/>
            <person name="Vashisth M."/>
            <person name="Anand T."/>
            <person name="Virmani N."/>
            <person name="Bera B."/>
            <person name="Vaid R."/>
        </authorList>
    </citation>
    <scope>NUCLEOTIDE SEQUENCE</scope>
</reference>
<proteinExistence type="predicted"/>
<feature type="transmembrane region" description="Helical" evidence="1">
    <location>
        <begin position="92"/>
        <end position="110"/>
    </location>
</feature>
<feature type="transmembrane region" description="Helical" evidence="1">
    <location>
        <begin position="6"/>
        <end position="22"/>
    </location>
</feature>
<keyword evidence="1" id="KW-0812">Transmembrane</keyword>
<evidence type="ECO:0000256" key="1">
    <source>
        <dbReference type="SAM" id="Phobius"/>
    </source>
</evidence>
<protein>
    <submittedName>
        <fullName evidence="2">Uncharacterized protein</fullName>
    </submittedName>
</protein>
<evidence type="ECO:0000313" key="2">
    <source>
        <dbReference type="EMBL" id="XBS49775.1"/>
    </source>
</evidence>
<keyword evidence="1" id="KW-0472">Membrane</keyword>